<evidence type="ECO:0000256" key="10">
    <source>
        <dbReference type="ARBA" id="ARBA00023136"/>
    </source>
</evidence>
<feature type="domain" description="Fucosyltransferase N-terminal" evidence="14">
    <location>
        <begin position="117"/>
        <end position="207"/>
    </location>
</feature>
<keyword evidence="9 12" id="KW-0333">Golgi apparatus</keyword>
<dbReference type="GeneID" id="106067521"/>
<evidence type="ECO:0000313" key="15">
    <source>
        <dbReference type="Proteomes" id="UP001165740"/>
    </source>
</evidence>
<evidence type="ECO:0000256" key="6">
    <source>
        <dbReference type="ARBA" id="ARBA00022692"/>
    </source>
</evidence>
<dbReference type="Pfam" id="PF17039">
    <property type="entry name" value="Glyco_tran_10_N"/>
    <property type="match status" value="1"/>
</dbReference>
<dbReference type="EC" id="2.4.1.-" evidence="12"/>
<dbReference type="GO" id="GO:0000139">
    <property type="term" value="C:Golgi membrane"/>
    <property type="evidence" value="ECO:0007669"/>
    <property type="project" value="UniProtKB-SubCell"/>
</dbReference>
<dbReference type="GO" id="GO:0008417">
    <property type="term" value="F:fucosyltransferase activity"/>
    <property type="evidence" value="ECO:0007669"/>
    <property type="project" value="InterPro"/>
</dbReference>
<evidence type="ECO:0000256" key="12">
    <source>
        <dbReference type="RuleBase" id="RU003832"/>
    </source>
</evidence>
<dbReference type="RefSeq" id="XP_055865839.1">
    <property type="nucleotide sequence ID" value="XM_056009864.1"/>
</dbReference>
<dbReference type="AlphaFoldDB" id="A0A9W2YT95"/>
<evidence type="ECO:0000259" key="14">
    <source>
        <dbReference type="Pfam" id="PF17039"/>
    </source>
</evidence>
<dbReference type="PANTHER" id="PTHR48438">
    <property type="entry name" value="ALPHA-(1,3)-FUCOSYLTRANSFERASE C-RELATED"/>
    <property type="match status" value="1"/>
</dbReference>
<gene>
    <name evidence="16 17" type="primary">LOC106067521</name>
</gene>
<organism evidence="15 17">
    <name type="scientific">Biomphalaria glabrata</name>
    <name type="common">Bloodfluke planorb</name>
    <name type="synonym">Freshwater snail</name>
    <dbReference type="NCBI Taxonomy" id="6526"/>
    <lineage>
        <taxon>Eukaryota</taxon>
        <taxon>Metazoa</taxon>
        <taxon>Spiralia</taxon>
        <taxon>Lophotrochozoa</taxon>
        <taxon>Mollusca</taxon>
        <taxon>Gastropoda</taxon>
        <taxon>Heterobranchia</taxon>
        <taxon>Euthyneura</taxon>
        <taxon>Panpulmonata</taxon>
        <taxon>Hygrophila</taxon>
        <taxon>Lymnaeoidea</taxon>
        <taxon>Planorbidae</taxon>
        <taxon>Biomphalaria</taxon>
    </lineage>
</organism>
<feature type="domain" description="Fucosyltransferase C-terminal" evidence="13">
    <location>
        <begin position="228"/>
        <end position="401"/>
    </location>
</feature>
<dbReference type="SUPFAM" id="SSF53756">
    <property type="entry name" value="UDP-Glycosyltransferase/glycogen phosphorylase"/>
    <property type="match status" value="1"/>
</dbReference>
<dbReference type="FunFam" id="3.40.50.11660:FF:000002">
    <property type="entry name" value="Alpha-(1,3)-fucosyltransferase"/>
    <property type="match status" value="1"/>
</dbReference>
<dbReference type="OrthoDB" id="6140949at2759"/>
<dbReference type="PANTHER" id="PTHR48438:SF1">
    <property type="entry name" value="ALPHA-(1,3)-FUCOSYLTRANSFERASE C-RELATED"/>
    <property type="match status" value="1"/>
</dbReference>
<dbReference type="InterPro" id="IPR031481">
    <property type="entry name" value="Glyco_tran_10_N"/>
</dbReference>
<dbReference type="InterPro" id="IPR001503">
    <property type="entry name" value="Glyco_trans_10"/>
</dbReference>
<evidence type="ECO:0000256" key="1">
    <source>
        <dbReference type="ARBA" id="ARBA00004323"/>
    </source>
</evidence>
<accession>A0A9W2YT95</accession>
<comment type="pathway">
    <text evidence="2">Protein modification; protein glycosylation.</text>
</comment>
<keyword evidence="7" id="KW-0735">Signal-anchor</keyword>
<evidence type="ECO:0000256" key="3">
    <source>
        <dbReference type="ARBA" id="ARBA00008919"/>
    </source>
</evidence>
<evidence type="ECO:0000313" key="16">
    <source>
        <dbReference type="RefSeq" id="XP_055865839.1"/>
    </source>
</evidence>
<evidence type="ECO:0000256" key="9">
    <source>
        <dbReference type="ARBA" id="ARBA00023034"/>
    </source>
</evidence>
<evidence type="ECO:0000259" key="13">
    <source>
        <dbReference type="Pfam" id="PF00852"/>
    </source>
</evidence>
<dbReference type="GO" id="GO:0032580">
    <property type="term" value="C:Golgi cisterna membrane"/>
    <property type="evidence" value="ECO:0007669"/>
    <property type="project" value="UniProtKB-SubCell"/>
</dbReference>
<reference evidence="16 17" key="1">
    <citation type="submission" date="2025-04" db="UniProtKB">
        <authorList>
            <consortium name="RefSeq"/>
        </authorList>
    </citation>
    <scope>IDENTIFICATION</scope>
</reference>
<proteinExistence type="inferred from homology"/>
<dbReference type="InterPro" id="IPR038577">
    <property type="entry name" value="GT10-like_C_sf"/>
</dbReference>
<dbReference type="Pfam" id="PF00852">
    <property type="entry name" value="Glyco_transf_10"/>
    <property type="match status" value="1"/>
</dbReference>
<evidence type="ECO:0000256" key="11">
    <source>
        <dbReference type="ARBA" id="ARBA00023180"/>
    </source>
</evidence>
<evidence type="ECO:0000256" key="4">
    <source>
        <dbReference type="ARBA" id="ARBA00022676"/>
    </source>
</evidence>
<protein>
    <recommendedName>
        <fullName evidence="12">Fucosyltransferase</fullName>
        <ecNumber evidence="12">2.4.1.-</ecNumber>
    </recommendedName>
</protein>
<feature type="transmembrane region" description="Helical" evidence="12">
    <location>
        <begin position="9"/>
        <end position="28"/>
    </location>
</feature>
<keyword evidence="15" id="KW-1185">Reference proteome</keyword>
<keyword evidence="11" id="KW-0325">Glycoprotein</keyword>
<keyword evidence="8 12" id="KW-1133">Transmembrane helix</keyword>
<evidence type="ECO:0000256" key="8">
    <source>
        <dbReference type="ARBA" id="ARBA00022989"/>
    </source>
</evidence>
<comment type="similarity">
    <text evidence="3 12">Belongs to the glycosyltransferase 10 family.</text>
</comment>
<evidence type="ECO:0000256" key="5">
    <source>
        <dbReference type="ARBA" id="ARBA00022679"/>
    </source>
</evidence>
<keyword evidence="6 12" id="KW-0812">Transmembrane</keyword>
<evidence type="ECO:0000313" key="17">
    <source>
        <dbReference type="RefSeq" id="XP_055865840.1"/>
    </source>
</evidence>
<keyword evidence="5 12" id="KW-0808">Transferase</keyword>
<comment type="subcellular location">
    <subcellularLocation>
        <location evidence="1">Golgi apparatus membrane</location>
        <topology evidence="1">Single-pass type II membrane protein</topology>
    </subcellularLocation>
    <subcellularLocation>
        <location evidence="12">Golgi apparatus</location>
        <location evidence="12">Golgi stack membrane</location>
        <topology evidence="12">Single-pass type II membrane protein</topology>
    </subcellularLocation>
</comment>
<dbReference type="Proteomes" id="UP001165740">
    <property type="component" value="Chromosome 14"/>
</dbReference>
<keyword evidence="4 12" id="KW-0328">Glycosyltransferase</keyword>
<evidence type="ECO:0000256" key="7">
    <source>
        <dbReference type="ARBA" id="ARBA00022968"/>
    </source>
</evidence>
<sequence length="413" mass="48445">MLSRPRTKTFLFLTVAGVLSLVFIFFYYPVRYYSNSALINTNTVDFKVNKVVTDPPIKYQANSSGETEFIPDPNIACTQTMYIKCGDPEEGLQPMKNETFNVGLLRRPSWMDDAGFFSFHKCPYSRCHFQGNKIDESTHLVILEIDGLKDEFKAIQRWPHQLYAAATWESPAFMFAQLIWDRNSFWNSKFNLTATYRTDADVFVPYGLIRFKPIPVEQRPNYYRIALQKTKWVAWFVSNCKTPSKRDIYIQQMQKILDVDIAGRCVEPCTDKSTCVENNLEKYRFYLSFENDFCQDYVTEKIFKMMFPSLHVIPVVRGGFDYKKYMPDMTYVNAADFRNATELALFLRRMGDDPLMYARYLERKSMYEYIDGSRLESLGCQVCKFLHTKKLEGRIDDLKKWIVDDKCHPPTDI</sequence>
<name>A0A9W2YT95_BIOGL</name>
<keyword evidence="10 12" id="KW-0472">Membrane</keyword>
<dbReference type="RefSeq" id="XP_055865840.1">
    <property type="nucleotide sequence ID" value="XM_056009865.1"/>
</dbReference>
<dbReference type="Gene3D" id="3.40.50.11660">
    <property type="entry name" value="Glycosyl transferase family 10, C-terminal domain"/>
    <property type="match status" value="1"/>
</dbReference>
<evidence type="ECO:0000256" key="2">
    <source>
        <dbReference type="ARBA" id="ARBA00004922"/>
    </source>
</evidence>
<dbReference type="InterPro" id="IPR055270">
    <property type="entry name" value="Glyco_tran_10_C"/>
</dbReference>